<feature type="domain" description="MACPF" evidence="4">
    <location>
        <begin position="1"/>
        <end position="321"/>
    </location>
</feature>
<dbReference type="PANTHER" id="PTHR45742:SF8">
    <property type="entry name" value="FLOCCULATION PROTEIN FLO11"/>
    <property type="match status" value="1"/>
</dbReference>
<dbReference type="AlphaFoldDB" id="A0A6L3MT96"/>
<protein>
    <recommendedName>
        <fullName evidence="4">MACPF domain-containing protein</fullName>
    </recommendedName>
</protein>
<keyword evidence="7" id="KW-1185">Reference proteome</keyword>
<dbReference type="GO" id="GO:0005579">
    <property type="term" value="C:membrane attack complex"/>
    <property type="evidence" value="ECO:0007669"/>
    <property type="project" value="TreeGrafter"/>
</dbReference>
<keyword evidence="2" id="KW-0964">Secreted</keyword>
<evidence type="ECO:0000256" key="1">
    <source>
        <dbReference type="ARBA" id="ARBA00004613"/>
    </source>
</evidence>
<comment type="subcellular location">
    <subcellularLocation>
        <location evidence="1">Secreted</location>
    </subcellularLocation>
</comment>
<evidence type="ECO:0000313" key="8">
    <source>
        <dbReference type="Proteomes" id="UP000473470"/>
    </source>
</evidence>
<dbReference type="EMBL" id="QTPM01000015">
    <property type="protein sequence ID" value="RQY92806.1"/>
    <property type="molecule type" value="Genomic_DNA"/>
</dbReference>
<reference evidence="5 8" key="2">
    <citation type="submission" date="2019-09" db="EMBL/GenBank/DDBJ databases">
        <title>Draft genome sequences of 48 bacterial type strains from the CCUG.</title>
        <authorList>
            <person name="Tunovic T."/>
            <person name="Pineiro-Iglesias B."/>
            <person name="Unosson C."/>
            <person name="Inganas E."/>
            <person name="Ohlen M."/>
            <person name="Cardew S."/>
            <person name="Jensie-Markopoulos S."/>
            <person name="Salva-Serra F."/>
            <person name="Jaen-Luchoro D."/>
            <person name="Karlsson R."/>
            <person name="Svensson-Stadler L."/>
            <person name="Chun J."/>
            <person name="Moore E."/>
        </authorList>
    </citation>
    <scope>NUCLEOTIDE SEQUENCE [LARGE SCALE GENOMIC DNA]</scope>
    <source>
        <strain evidence="5 8">CCUG 65686</strain>
    </source>
</reference>
<dbReference type="GO" id="GO:0006956">
    <property type="term" value="P:complement activation"/>
    <property type="evidence" value="ECO:0007669"/>
    <property type="project" value="TreeGrafter"/>
</dbReference>
<dbReference type="Pfam" id="PF01823">
    <property type="entry name" value="MACPF"/>
    <property type="match status" value="1"/>
</dbReference>
<evidence type="ECO:0000256" key="2">
    <source>
        <dbReference type="ARBA" id="ARBA00022525"/>
    </source>
</evidence>
<evidence type="ECO:0000313" key="5">
    <source>
        <dbReference type="EMBL" id="KAB0635346.1"/>
    </source>
</evidence>
<comment type="caution">
    <text evidence="5">The sequence shown here is derived from an EMBL/GenBank/DDBJ whole genome shotgun (WGS) entry which is preliminary data.</text>
</comment>
<dbReference type="PROSITE" id="PS51412">
    <property type="entry name" value="MACPF_2"/>
    <property type="match status" value="1"/>
</dbReference>
<reference evidence="6 7" key="1">
    <citation type="submission" date="2018-08" db="EMBL/GenBank/DDBJ databases">
        <title>Comparative analysis of Burkholderia isolates from Puerto Rico.</title>
        <authorList>
            <person name="Hall C."/>
            <person name="Sahl J."/>
            <person name="Wagner D."/>
        </authorList>
    </citation>
    <scope>NUCLEOTIDE SEQUENCE [LARGE SCALE GENOMIC DNA]</scope>
    <source>
        <strain evidence="6 7">Bp8966</strain>
    </source>
</reference>
<evidence type="ECO:0000259" key="4">
    <source>
        <dbReference type="PROSITE" id="PS51412"/>
    </source>
</evidence>
<organism evidence="5 8">
    <name type="scientific">Burkholderia stagnalis</name>
    <dbReference type="NCBI Taxonomy" id="1503054"/>
    <lineage>
        <taxon>Bacteria</taxon>
        <taxon>Pseudomonadati</taxon>
        <taxon>Pseudomonadota</taxon>
        <taxon>Betaproteobacteria</taxon>
        <taxon>Burkholderiales</taxon>
        <taxon>Burkholderiaceae</taxon>
        <taxon>Burkholderia</taxon>
        <taxon>Burkholderia cepacia complex</taxon>
    </lineage>
</organism>
<accession>A0A6L3MT96</accession>
<dbReference type="InterPro" id="IPR020864">
    <property type="entry name" value="MACPF"/>
</dbReference>
<dbReference type="Proteomes" id="UP000281098">
    <property type="component" value="Unassembled WGS sequence"/>
</dbReference>
<dbReference type="EMBL" id="VZOK01000039">
    <property type="protein sequence ID" value="KAB0635346.1"/>
    <property type="molecule type" value="Genomic_DNA"/>
</dbReference>
<keyword evidence="3" id="KW-1015">Disulfide bond</keyword>
<evidence type="ECO:0000313" key="6">
    <source>
        <dbReference type="EMBL" id="RQY92806.1"/>
    </source>
</evidence>
<sequence>MTGNIMNDRIKDAALAKPEARDVVGGINMLGCGLNALNWASSVVELNHVLDAKADEQTKTIDGIGYTIGARVEFTRDTTSTTEIHTFESSAEYHHKSSLKANAKGSYGMFSGGFDTTFSRQVSVLNEHYAAVYSQSERLWTLQVKNIESNLHRDFVSRVEALPKLAEDFGNIDKFVQFFKDFGTDVVTAVTVGGHLTYSILVDKSSVTKKDDLSASVSLGYGAFVANASTSISEEAKHQAKSQHAILKTSGGDVGIRFDYTQPSNCHAEFQNWRKNLSKAPRVVDVVLRPINEFVPQRCEEQAKALLRAREWYLENEATILADWEESYISVRNTSTQAAGPRLRASQGGTPALHVVIVGKDRKVRVDEKLDAPRRDAGSDAFDAFWQRAASLLAGVTDRHEMVLLATERWPRDSRYYPSSKMHAQLLAHGASMQTLERWRKLVQDMQPCGIAGMTYVLAGRGLLPEVTDFVVAGFGTPHQNNIRPTVRVSARFIAESAEKTHMLITNHREETNTKLHTIANVDGDKLALASGTQDKTRIEMVKAGRQTTDGDTYLGQYWYLLRWSRPYPEITNSHILINFETGACLQGMAADHSDCRLFPFGDDDRQQQDDVIWDVRSNPATHFLLVHHFNQNLDLTQVGTSAAIRHWRENFMVWTLRELDNFRW</sequence>
<dbReference type="PANTHER" id="PTHR45742">
    <property type="entry name" value="COMPLEMENT COMPONENT C6"/>
    <property type="match status" value="1"/>
</dbReference>
<evidence type="ECO:0000256" key="3">
    <source>
        <dbReference type="ARBA" id="ARBA00023157"/>
    </source>
</evidence>
<proteinExistence type="predicted"/>
<dbReference type="GO" id="GO:0005576">
    <property type="term" value="C:extracellular region"/>
    <property type="evidence" value="ECO:0007669"/>
    <property type="project" value="UniProtKB-SubCell"/>
</dbReference>
<dbReference type="SMART" id="SM00457">
    <property type="entry name" value="MACPF"/>
    <property type="match status" value="1"/>
</dbReference>
<evidence type="ECO:0000313" key="7">
    <source>
        <dbReference type="Proteomes" id="UP000281098"/>
    </source>
</evidence>
<dbReference type="Proteomes" id="UP000473470">
    <property type="component" value="Unassembled WGS sequence"/>
</dbReference>
<name>A0A6L3MT96_9BURK</name>
<gene>
    <name evidence="6" type="ORF">DF017_14125</name>
    <name evidence="5" type="ORF">F7R25_23220</name>
</gene>